<evidence type="ECO:0000313" key="3">
    <source>
        <dbReference type="EMBL" id="KAK4498876.1"/>
    </source>
</evidence>
<gene>
    <name evidence="3" type="ORF">PRZ48_009386</name>
</gene>
<keyword evidence="2" id="KW-0560">Oxidoreductase</keyword>
<comment type="similarity">
    <text evidence="1">Belongs to the short-chain dehydrogenases/reductases (SDR) family.</text>
</comment>
<evidence type="ECO:0000313" key="4">
    <source>
        <dbReference type="Proteomes" id="UP001305779"/>
    </source>
</evidence>
<dbReference type="Proteomes" id="UP001305779">
    <property type="component" value="Unassembled WGS sequence"/>
</dbReference>
<reference evidence="3 4" key="1">
    <citation type="journal article" date="2023" name="G3 (Bethesda)">
        <title>A chromosome-level genome assembly of Zasmidium syzygii isolated from banana leaves.</title>
        <authorList>
            <person name="van Westerhoven A.C."/>
            <person name="Mehrabi R."/>
            <person name="Talebi R."/>
            <person name="Steentjes M.B.F."/>
            <person name="Corcolon B."/>
            <person name="Chong P.A."/>
            <person name="Kema G.H.J."/>
            <person name="Seidl M.F."/>
        </authorList>
    </citation>
    <scope>NUCLEOTIDE SEQUENCE [LARGE SCALE GENOMIC DNA]</scope>
    <source>
        <strain evidence="3 4">P124</strain>
    </source>
</reference>
<evidence type="ECO:0000256" key="1">
    <source>
        <dbReference type="ARBA" id="ARBA00006484"/>
    </source>
</evidence>
<proteinExistence type="inferred from homology"/>
<dbReference type="PANTHER" id="PTHR24321:SF12">
    <property type="entry name" value="SHORT-CHAIN DEHYDROGENASE_REDUCTASE FAMILY, PUTATIVE (AFU_ORTHOLOGUE AFUA_5G14340)-RELATED"/>
    <property type="match status" value="1"/>
</dbReference>
<dbReference type="PANTHER" id="PTHR24321">
    <property type="entry name" value="DEHYDROGENASES, SHORT CHAIN"/>
    <property type="match status" value="1"/>
</dbReference>
<dbReference type="Gene3D" id="3.40.50.720">
    <property type="entry name" value="NAD(P)-binding Rossmann-like Domain"/>
    <property type="match status" value="1"/>
</dbReference>
<dbReference type="Pfam" id="PF00106">
    <property type="entry name" value="adh_short"/>
    <property type="match status" value="1"/>
</dbReference>
<keyword evidence="4" id="KW-1185">Reference proteome</keyword>
<name>A0ABR0EC86_ZASCE</name>
<dbReference type="PRINTS" id="PR00081">
    <property type="entry name" value="GDHRDH"/>
</dbReference>
<comment type="caution">
    <text evidence="3">The sequence shown here is derived from an EMBL/GenBank/DDBJ whole genome shotgun (WGS) entry which is preliminary data.</text>
</comment>
<dbReference type="InterPro" id="IPR002347">
    <property type="entry name" value="SDR_fam"/>
</dbReference>
<dbReference type="EMBL" id="JAXOVC010000007">
    <property type="protein sequence ID" value="KAK4498876.1"/>
    <property type="molecule type" value="Genomic_DNA"/>
</dbReference>
<protein>
    <submittedName>
        <fullName evidence="3">Uncharacterized protein</fullName>
    </submittedName>
</protein>
<dbReference type="Pfam" id="PF13561">
    <property type="entry name" value="adh_short_C2"/>
    <property type="match status" value="1"/>
</dbReference>
<organism evidence="3 4">
    <name type="scientific">Zasmidium cellare</name>
    <name type="common">Wine cellar mold</name>
    <name type="synonym">Racodium cellare</name>
    <dbReference type="NCBI Taxonomy" id="395010"/>
    <lineage>
        <taxon>Eukaryota</taxon>
        <taxon>Fungi</taxon>
        <taxon>Dikarya</taxon>
        <taxon>Ascomycota</taxon>
        <taxon>Pezizomycotina</taxon>
        <taxon>Dothideomycetes</taxon>
        <taxon>Dothideomycetidae</taxon>
        <taxon>Mycosphaerellales</taxon>
        <taxon>Mycosphaerellaceae</taxon>
        <taxon>Zasmidium</taxon>
    </lineage>
</organism>
<dbReference type="SUPFAM" id="SSF51735">
    <property type="entry name" value="NAD(P)-binding Rossmann-fold domains"/>
    <property type="match status" value="1"/>
</dbReference>
<accession>A0ABR0EC86</accession>
<sequence length="245" mass="25535">MTLFPGVALITGAASGIGRATAVSFAVEGCRKIAIADLNAAGLEETQKAIQEAAKDVQIVAIETDVSDEAQVNRMVEKTVAEFGRLDYGVNAAGTSHPLLFLKKGGILTKPLKSHEASSAEFDRINGINYRGAWLSSRAEITQMLKQEPLPTHDGRPGSRGSVVNVASQLGVVGRSEAGTVCPGVISTPMTQPNMSFLAPAISIAPMNRPGTAQEVADTILFLASPKASFVQGSALVVDGGYTIN</sequence>
<evidence type="ECO:0000256" key="2">
    <source>
        <dbReference type="ARBA" id="ARBA00023002"/>
    </source>
</evidence>
<dbReference type="InterPro" id="IPR036291">
    <property type="entry name" value="NAD(P)-bd_dom_sf"/>
</dbReference>
<dbReference type="CDD" id="cd05233">
    <property type="entry name" value="SDR_c"/>
    <property type="match status" value="1"/>
</dbReference>